<keyword evidence="1" id="KW-1133">Transmembrane helix</keyword>
<keyword evidence="1" id="KW-0472">Membrane</keyword>
<dbReference type="AlphaFoldDB" id="A0A4R8W801"/>
<feature type="transmembrane region" description="Helical" evidence="1">
    <location>
        <begin position="6"/>
        <end position="23"/>
    </location>
</feature>
<protein>
    <submittedName>
        <fullName evidence="2">DUF1427 family protein</fullName>
    </submittedName>
</protein>
<organism evidence="2 3">
    <name type="scientific">Cryobacterium adonitolivorans</name>
    <dbReference type="NCBI Taxonomy" id="1259189"/>
    <lineage>
        <taxon>Bacteria</taxon>
        <taxon>Bacillati</taxon>
        <taxon>Actinomycetota</taxon>
        <taxon>Actinomycetes</taxon>
        <taxon>Micrococcales</taxon>
        <taxon>Microbacteriaceae</taxon>
        <taxon>Cryobacterium</taxon>
    </lineage>
</organism>
<dbReference type="EMBL" id="SOFL01000016">
    <property type="protein sequence ID" value="TFC04090.1"/>
    <property type="molecule type" value="Genomic_DNA"/>
</dbReference>
<sequence>MTTYIHVLVAGTLIGALYALLHIRSPAPPPTALAGLAAMLIGATW</sequence>
<evidence type="ECO:0000313" key="2">
    <source>
        <dbReference type="EMBL" id="TFC04090.1"/>
    </source>
</evidence>
<reference evidence="2 3" key="1">
    <citation type="submission" date="2019-03" db="EMBL/GenBank/DDBJ databases">
        <title>Genomics of glacier-inhabiting Cryobacterium strains.</title>
        <authorList>
            <person name="Liu Q."/>
            <person name="Xin Y.-H."/>
        </authorList>
    </citation>
    <scope>NUCLEOTIDE SEQUENCE [LARGE SCALE GENOMIC DNA]</scope>
    <source>
        <strain evidence="2 3">RHLS22-1</strain>
    </source>
</reference>
<keyword evidence="1" id="KW-0812">Transmembrane</keyword>
<evidence type="ECO:0000256" key="1">
    <source>
        <dbReference type="SAM" id="Phobius"/>
    </source>
</evidence>
<evidence type="ECO:0000313" key="3">
    <source>
        <dbReference type="Proteomes" id="UP000297907"/>
    </source>
</evidence>
<dbReference type="NCBIfam" id="TIGR03510">
    <property type="entry name" value="XapX"/>
    <property type="match status" value="1"/>
</dbReference>
<proteinExistence type="predicted"/>
<dbReference type="Pfam" id="PF07235">
    <property type="entry name" value="DUF1427"/>
    <property type="match status" value="1"/>
</dbReference>
<comment type="caution">
    <text evidence="2">The sequence shown here is derived from an EMBL/GenBank/DDBJ whole genome shotgun (WGS) entry which is preliminary data.</text>
</comment>
<dbReference type="Proteomes" id="UP000297907">
    <property type="component" value="Unassembled WGS sequence"/>
</dbReference>
<name>A0A4R8W801_9MICO</name>
<gene>
    <name evidence="2" type="ORF">E3O42_05690</name>
</gene>
<dbReference type="InterPro" id="IPR020017">
    <property type="entry name" value="XapX_domain"/>
</dbReference>
<keyword evidence="3" id="KW-1185">Reference proteome</keyword>
<dbReference type="InterPro" id="IPR009872">
    <property type="entry name" value="DUF1427"/>
</dbReference>
<accession>A0A4R8W801</accession>